<evidence type="ECO:0000313" key="2">
    <source>
        <dbReference type="Proteomes" id="UP000632886"/>
    </source>
</evidence>
<dbReference type="PANTHER" id="PTHR45727">
    <property type="entry name" value="NPC INTRACELLULAR CHOLESTEROL TRANSPORTER 1"/>
    <property type="match status" value="1"/>
</dbReference>
<gene>
    <name evidence="1" type="primary">Npc1l1_0</name>
    <name evidence="1" type="ORF">CENBEN_R15090</name>
</gene>
<comment type="caution">
    <text evidence="1">The sequence shown here is derived from an EMBL/GenBank/DDBJ whole genome shotgun (WGS) entry which is preliminary data.</text>
</comment>
<dbReference type="GO" id="GO:0030299">
    <property type="term" value="P:intestinal cholesterol absorption"/>
    <property type="evidence" value="ECO:0007669"/>
    <property type="project" value="TreeGrafter"/>
</dbReference>
<name>A0A852M8D5_9AVES</name>
<proteinExistence type="predicted"/>
<dbReference type="GO" id="GO:0015918">
    <property type="term" value="P:sterol transport"/>
    <property type="evidence" value="ECO:0007669"/>
    <property type="project" value="TreeGrafter"/>
</dbReference>
<accession>A0A852M8D5</accession>
<dbReference type="GO" id="GO:0042632">
    <property type="term" value="P:cholesterol homeostasis"/>
    <property type="evidence" value="ECO:0007669"/>
    <property type="project" value="TreeGrafter"/>
</dbReference>
<feature type="non-terminal residue" evidence="1">
    <location>
        <position position="1"/>
    </location>
</feature>
<sequence length="73" mass="7828">MVRPHLGDHQDPTPWLVSPPQDSYMLQYFAALNQYLAVGVPTYFVTTGGYDFSSPAGTNGICSSAGCDPDSLT</sequence>
<protein>
    <submittedName>
        <fullName evidence="1">NPCL1 protein</fullName>
    </submittedName>
</protein>
<dbReference type="AlphaFoldDB" id="A0A852M8D5"/>
<feature type="non-terminal residue" evidence="1">
    <location>
        <position position="73"/>
    </location>
</feature>
<keyword evidence="2" id="KW-1185">Reference proteome</keyword>
<dbReference type="GO" id="GO:0015485">
    <property type="term" value="F:cholesterol binding"/>
    <property type="evidence" value="ECO:0007669"/>
    <property type="project" value="TreeGrafter"/>
</dbReference>
<organism evidence="1 2">
    <name type="scientific">Centropus bengalensis</name>
    <name type="common">lesser coucal</name>
    <dbReference type="NCBI Taxonomy" id="1463675"/>
    <lineage>
        <taxon>Eukaryota</taxon>
        <taxon>Metazoa</taxon>
        <taxon>Chordata</taxon>
        <taxon>Craniata</taxon>
        <taxon>Vertebrata</taxon>
        <taxon>Euteleostomi</taxon>
        <taxon>Archelosauria</taxon>
        <taxon>Archosauria</taxon>
        <taxon>Dinosauria</taxon>
        <taxon>Saurischia</taxon>
        <taxon>Theropoda</taxon>
        <taxon>Coelurosauria</taxon>
        <taxon>Aves</taxon>
        <taxon>Neognathae</taxon>
        <taxon>Neoaves</taxon>
        <taxon>Otidimorphae</taxon>
        <taxon>Cuculiformes</taxon>
        <taxon>Centropidae</taxon>
        <taxon>Centropus</taxon>
    </lineage>
</organism>
<dbReference type="PANTHER" id="PTHR45727:SF3">
    <property type="entry name" value="NPC1-LIKE INTRACELLULAR CHOLESTEROL TRANSPORTER 1"/>
    <property type="match status" value="1"/>
</dbReference>
<dbReference type="GO" id="GO:0005886">
    <property type="term" value="C:plasma membrane"/>
    <property type="evidence" value="ECO:0007669"/>
    <property type="project" value="TreeGrafter"/>
</dbReference>
<dbReference type="Proteomes" id="UP000632886">
    <property type="component" value="Unassembled WGS sequence"/>
</dbReference>
<evidence type="ECO:0000313" key="1">
    <source>
        <dbReference type="EMBL" id="NXX99949.1"/>
    </source>
</evidence>
<dbReference type="EMBL" id="WBNK01004513">
    <property type="protein sequence ID" value="NXX99949.1"/>
    <property type="molecule type" value="Genomic_DNA"/>
</dbReference>
<reference evidence="1 2" key="1">
    <citation type="submission" date="2020-02" db="EMBL/GenBank/DDBJ databases">
        <title>Bird 10,000 Genomes (B10K) Project - Family phase.</title>
        <authorList>
            <person name="Zhang G."/>
        </authorList>
    </citation>
    <scope>NUCLEOTIDE SEQUENCE [LARGE SCALE GENOMIC DNA]</scope>
    <source>
        <strain evidence="1">B10K-DU-017-21</strain>
    </source>
</reference>